<proteinExistence type="predicted"/>
<keyword evidence="2" id="KW-0614">Plasmid</keyword>
<evidence type="ECO:0000313" key="2">
    <source>
        <dbReference type="EMBL" id="MBM9624418.1"/>
    </source>
</evidence>
<reference evidence="2 3" key="1">
    <citation type="journal article" date="2016" name="Arch. Microbiol.">
        <title>Streptomyces zhihengii sp. nov., isolated from rhizospheric soil of Psammosilene tunicoides.</title>
        <authorList>
            <person name="Huang M.J."/>
            <person name="Fei J.J."/>
            <person name="Salam N."/>
            <person name="Kim C.J."/>
            <person name="Hozzein W.N."/>
            <person name="Xiao M."/>
            <person name="Huang H.Q."/>
            <person name="Li W.J."/>
        </authorList>
    </citation>
    <scope>NUCLEOTIDE SEQUENCE [LARGE SCALE GENOMIC DNA]</scope>
    <source>
        <strain evidence="2 3">YIM T102</strain>
    </source>
</reference>
<keyword evidence="3" id="KW-1185">Reference proteome</keyword>
<feature type="domain" description="HNH nuclease" evidence="1">
    <location>
        <begin position="102"/>
        <end position="145"/>
    </location>
</feature>
<dbReference type="Gene3D" id="3.90.75.10">
    <property type="entry name" value="Homing Intron 3 (I-ppo) Encoded Endonuclease, Chain A"/>
    <property type="match status" value="1"/>
</dbReference>
<dbReference type="EMBL" id="JAFEJA010000003">
    <property type="protein sequence ID" value="MBM9624418.1"/>
    <property type="molecule type" value="Genomic_DNA"/>
</dbReference>
<keyword evidence="2" id="KW-0378">Hydrolase</keyword>
<protein>
    <submittedName>
        <fullName evidence="2">HNH endonuclease</fullName>
    </submittedName>
</protein>
<dbReference type="GO" id="GO:0004519">
    <property type="term" value="F:endonuclease activity"/>
    <property type="evidence" value="ECO:0007669"/>
    <property type="project" value="UniProtKB-KW"/>
</dbReference>
<dbReference type="InterPro" id="IPR044925">
    <property type="entry name" value="His-Me_finger_sf"/>
</dbReference>
<geneLocation type="plasmid" evidence="2">
    <name>unnamed1</name>
</geneLocation>
<organism evidence="2 3">
    <name type="scientific">Streptomyces zhihengii</name>
    <dbReference type="NCBI Taxonomy" id="1818004"/>
    <lineage>
        <taxon>Bacteria</taxon>
        <taxon>Bacillati</taxon>
        <taxon>Actinomycetota</taxon>
        <taxon>Actinomycetes</taxon>
        <taxon>Kitasatosporales</taxon>
        <taxon>Streptomycetaceae</taxon>
        <taxon>Streptomyces</taxon>
    </lineage>
</organism>
<accession>A0ABS2V480</accession>
<sequence>MPRWPKEREARGCGIEGCEGKHVGKGYCKKHLYRLNTNGDPLAVRHRIHTGTVEERFWKKVVTGPDDCLLWSGAKIPDASRDDEDRYGMWTWDTPDGTQRQLAHRFAYESKFGKIPEGAQLHHTCARRGCVNPAHLQLATALENTAESLQRKHLTAKRDALVARYAELALMAQHLNIPLQECPVEPNKDEPEAPGTLF</sequence>
<evidence type="ECO:0000313" key="3">
    <source>
        <dbReference type="Proteomes" id="UP000664109"/>
    </source>
</evidence>
<keyword evidence="2" id="KW-0540">Nuclease</keyword>
<dbReference type="Pfam" id="PF13392">
    <property type="entry name" value="HNH_3"/>
    <property type="match status" value="1"/>
</dbReference>
<gene>
    <name evidence="2" type="ORF">JE024_38325</name>
</gene>
<dbReference type="InterPro" id="IPR003615">
    <property type="entry name" value="HNH_nuc"/>
</dbReference>
<dbReference type="RefSeq" id="WP_205378614.1">
    <property type="nucleotide sequence ID" value="NZ_JAFEJA010000003.1"/>
</dbReference>
<evidence type="ECO:0000259" key="1">
    <source>
        <dbReference type="Pfam" id="PF13392"/>
    </source>
</evidence>
<dbReference type="Proteomes" id="UP000664109">
    <property type="component" value="Unassembled WGS sequence"/>
</dbReference>
<name>A0ABS2V480_9ACTN</name>
<dbReference type="SUPFAM" id="SSF54060">
    <property type="entry name" value="His-Me finger endonucleases"/>
    <property type="match status" value="1"/>
</dbReference>
<comment type="caution">
    <text evidence="2">The sequence shown here is derived from an EMBL/GenBank/DDBJ whole genome shotgun (WGS) entry which is preliminary data.</text>
</comment>
<keyword evidence="2" id="KW-0255">Endonuclease</keyword>
<dbReference type="InterPro" id="IPR044930">
    <property type="entry name" value="Homing_endonuclease_His-Me"/>
</dbReference>